<evidence type="ECO:0000313" key="4">
    <source>
        <dbReference type="Proteomes" id="UP000736335"/>
    </source>
</evidence>
<reference evidence="3" key="1">
    <citation type="journal article" date="2020" name="Nat. Commun.">
        <title>Large-scale genome sequencing of mycorrhizal fungi provides insights into the early evolution of symbiotic traits.</title>
        <authorList>
            <person name="Miyauchi S."/>
            <person name="Kiss E."/>
            <person name="Kuo A."/>
            <person name="Drula E."/>
            <person name="Kohler A."/>
            <person name="Sanchez-Garcia M."/>
            <person name="Morin E."/>
            <person name="Andreopoulos B."/>
            <person name="Barry K.W."/>
            <person name="Bonito G."/>
            <person name="Buee M."/>
            <person name="Carver A."/>
            <person name="Chen C."/>
            <person name="Cichocki N."/>
            <person name="Clum A."/>
            <person name="Culley D."/>
            <person name="Crous P.W."/>
            <person name="Fauchery L."/>
            <person name="Girlanda M."/>
            <person name="Hayes R.D."/>
            <person name="Keri Z."/>
            <person name="LaButti K."/>
            <person name="Lipzen A."/>
            <person name="Lombard V."/>
            <person name="Magnuson J."/>
            <person name="Maillard F."/>
            <person name="Murat C."/>
            <person name="Nolan M."/>
            <person name="Ohm R.A."/>
            <person name="Pangilinan J."/>
            <person name="Pereira M.F."/>
            <person name="Perotto S."/>
            <person name="Peter M."/>
            <person name="Pfister S."/>
            <person name="Riley R."/>
            <person name="Sitrit Y."/>
            <person name="Stielow J.B."/>
            <person name="Szollosi G."/>
            <person name="Zifcakova L."/>
            <person name="Stursova M."/>
            <person name="Spatafora J.W."/>
            <person name="Tedersoo L."/>
            <person name="Vaario L.M."/>
            <person name="Yamada A."/>
            <person name="Yan M."/>
            <person name="Wang P."/>
            <person name="Xu J."/>
            <person name="Bruns T."/>
            <person name="Baldrian P."/>
            <person name="Vilgalys R."/>
            <person name="Dunand C."/>
            <person name="Henrissat B."/>
            <person name="Grigoriev I.V."/>
            <person name="Hibbett D."/>
            <person name="Nagy L.G."/>
            <person name="Martin F.M."/>
        </authorList>
    </citation>
    <scope>NUCLEOTIDE SEQUENCE</scope>
    <source>
        <strain evidence="3">UH-Tt-Lm1</strain>
    </source>
</reference>
<dbReference type="AlphaFoldDB" id="A0A9P6HEF1"/>
<feature type="non-terminal residue" evidence="3">
    <location>
        <position position="148"/>
    </location>
</feature>
<gene>
    <name evidence="3" type="ORF">BJ322DRAFT_1007600</name>
</gene>
<evidence type="ECO:0000259" key="2">
    <source>
        <dbReference type="Pfam" id="PF20153"/>
    </source>
</evidence>
<sequence length="148" mass="16285">MSPTRLTASISLDDDALEAPQTFPNPRARVEFYNTFKREADEYDSGFIKRYDDEATTTLIFAGFFSVVTSIFIVNTQGKLQPDYTQMNYALLSIIAHASLGEVSVGPNAAFPQWTGPDPTIVHVQAILYSSLSASLLAAFIAVLAKQW</sequence>
<feature type="transmembrane region" description="Helical" evidence="1">
    <location>
        <begin position="55"/>
        <end position="75"/>
    </location>
</feature>
<dbReference type="InterPro" id="IPR045338">
    <property type="entry name" value="DUF6535"/>
</dbReference>
<dbReference type="OrthoDB" id="3221808at2759"/>
<keyword evidence="1" id="KW-0812">Transmembrane</keyword>
<dbReference type="EMBL" id="WIUZ02000009">
    <property type="protein sequence ID" value="KAF9784000.1"/>
    <property type="molecule type" value="Genomic_DNA"/>
</dbReference>
<protein>
    <recommendedName>
        <fullName evidence="2">DUF6535 domain-containing protein</fullName>
    </recommendedName>
</protein>
<dbReference type="Proteomes" id="UP000736335">
    <property type="component" value="Unassembled WGS sequence"/>
</dbReference>
<keyword evidence="4" id="KW-1185">Reference proteome</keyword>
<keyword evidence="1" id="KW-1133">Transmembrane helix</keyword>
<organism evidence="3 4">
    <name type="scientific">Thelephora terrestris</name>
    <dbReference type="NCBI Taxonomy" id="56493"/>
    <lineage>
        <taxon>Eukaryota</taxon>
        <taxon>Fungi</taxon>
        <taxon>Dikarya</taxon>
        <taxon>Basidiomycota</taxon>
        <taxon>Agaricomycotina</taxon>
        <taxon>Agaricomycetes</taxon>
        <taxon>Thelephorales</taxon>
        <taxon>Thelephoraceae</taxon>
        <taxon>Thelephora</taxon>
    </lineage>
</organism>
<reference evidence="3" key="2">
    <citation type="submission" date="2020-11" db="EMBL/GenBank/DDBJ databases">
        <authorList>
            <consortium name="DOE Joint Genome Institute"/>
            <person name="Kuo A."/>
            <person name="Miyauchi S."/>
            <person name="Kiss E."/>
            <person name="Drula E."/>
            <person name="Kohler A."/>
            <person name="Sanchez-Garcia M."/>
            <person name="Andreopoulos B."/>
            <person name="Barry K.W."/>
            <person name="Bonito G."/>
            <person name="Buee M."/>
            <person name="Carver A."/>
            <person name="Chen C."/>
            <person name="Cichocki N."/>
            <person name="Clum A."/>
            <person name="Culley D."/>
            <person name="Crous P.W."/>
            <person name="Fauchery L."/>
            <person name="Girlanda M."/>
            <person name="Hayes R."/>
            <person name="Keri Z."/>
            <person name="Labutti K."/>
            <person name="Lipzen A."/>
            <person name="Lombard V."/>
            <person name="Magnuson J."/>
            <person name="Maillard F."/>
            <person name="Morin E."/>
            <person name="Murat C."/>
            <person name="Nolan M."/>
            <person name="Ohm R."/>
            <person name="Pangilinan J."/>
            <person name="Pereira M."/>
            <person name="Perotto S."/>
            <person name="Peter M."/>
            <person name="Riley R."/>
            <person name="Sitrit Y."/>
            <person name="Stielow B."/>
            <person name="Szollosi G."/>
            <person name="Zifcakova L."/>
            <person name="Stursova M."/>
            <person name="Spatafora J.W."/>
            <person name="Tedersoo L."/>
            <person name="Vaario L.-M."/>
            <person name="Yamada A."/>
            <person name="Yan M."/>
            <person name="Wang P."/>
            <person name="Xu J."/>
            <person name="Bruns T."/>
            <person name="Baldrian P."/>
            <person name="Vilgalys R."/>
            <person name="Henrissat B."/>
            <person name="Grigoriev I.V."/>
            <person name="Hibbett D."/>
            <person name="Nagy L.G."/>
            <person name="Martin F.M."/>
        </authorList>
    </citation>
    <scope>NUCLEOTIDE SEQUENCE</scope>
    <source>
        <strain evidence="3">UH-Tt-Lm1</strain>
    </source>
</reference>
<proteinExistence type="predicted"/>
<feature type="transmembrane region" description="Helical" evidence="1">
    <location>
        <begin position="87"/>
        <end position="106"/>
    </location>
</feature>
<keyword evidence="1" id="KW-0472">Membrane</keyword>
<name>A0A9P6HEF1_9AGAM</name>
<accession>A0A9P6HEF1</accession>
<dbReference type="Pfam" id="PF20153">
    <property type="entry name" value="DUF6535"/>
    <property type="match status" value="1"/>
</dbReference>
<feature type="transmembrane region" description="Helical" evidence="1">
    <location>
        <begin position="126"/>
        <end position="145"/>
    </location>
</feature>
<comment type="caution">
    <text evidence="3">The sequence shown here is derived from an EMBL/GenBank/DDBJ whole genome shotgun (WGS) entry which is preliminary data.</text>
</comment>
<evidence type="ECO:0000313" key="3">
    <source>
        <dbReference type="EMBL" id="KAF9784000.1"/>
    </source>
</evidence>
<evidence type="ECO:0000256" key="1">
    <source>
        <dbReference type="SAM" id="Phobius"/>
    </source>
</evidence>
<feature type="domain" description="DUF6535" evidence="2">
    <location>
        <begin position="35"/>
        <end position="148"/>
    </location>
</feature>